<evidence type="ECO:0000313" key="1">
    <source>
        <dbReference type="EMBL" id="MDX5979546.1"/>
    </source>
</evidence>
<organism evidence="1 2">
    <name type="scientific">Vreelandella alkaliphila</name>
    <dbReference type="NCBI Taxonomy" id="272774"/>
    <lineage>
        <taxon>Bacteria</taxon>
        <taxon>Pseudomonadati</taxon>
        <taxon>Pseudomonadota</taxon>
        <taxon>Gammaproteobacteria</taxon>
        <taxon>Oceanospirillales</taxon>
        <taxon>Halomonadaceae</taxon>
        <taxon>Vreelandella</taxon>
    </lineage>
</organism>
<reference evidence="1" key="1">
    <citation type="submission" date="2023-11" db="EMBL/GenBank/DDBJ databases">
        <title>MicrobeMod: A computational toolkit for identifying prokaryotic methylation and restriction-modification with nanopore sequencing.</title>
        <authorList>
            <person name="Crits-Christoph A."/>
            <person name="Kang S.C."/>
            <person name="Lee H."/>
            <person name="Ostrov N."/>
        </authorList>
    </citation>
    <scope>NUCLEOTIDE SEQUENCE</scope>
    <source>
        <strain evidence="1">ATCC BAA-953</strain>
    </source>
</reference>
<dbReference type="Proteomes" id="UP001276761">
    <property type="component" value="Unassembled WGS sequence"/>
</dbReference>
<comment type="caution">
    <text evidence="1">The sequence shown here is derived from an EMBL/GenBank/DDBJ whole genome shotgun (WGS) entry which is preliminary data.</text>
</comment>
<accession>A0AAJ2S461</accession>
<name>A0AAJ2S461_9GAMM</name>
<sequence length="124" mass="13963">MSIFNELDHFLGLNSSGIQEYVDGDALNNRIAEWLATPEGTVADNPAWGHNLRPFWHDPESPLLTIQLEMAVAKKLPIDVRDVTIRRIGVAFVDKDLCRVEIHHLLGMFQQSITLSGEVIRGLF</sequence>
<gene>
    <name evidence="1" type="ORF">SIL78_18525</name>
</gene>
<protein>
    <submittedName>
        <fullName evidence="1">Uncharacterized protein</fullName>
    </submittedName>
</protein>
<proteinExistence type="predicted"/>
<dbReference type="AlphaFoldDB" id="A0AAJ2S461"/>
<dbReference type="EMBL" id="JAWXXT010000002">
    <property type="protein sequence ID" value="MDX5979546.1"/>
    <property type="molecule type" value="Genomic_DNA"/>
</dbReference>
<dbReference type="GeneID" id="303167534"/>
<evidence type="ECO:0000313" key="2">
    <source>
        <dbReference type="Proteomes" id="UP001276761"/>
    </source>
</evidence>
<dbReference type="RefSeq" id="WP_198350056.1">
    <property type="nucleotide sequence ID" value="NZ_JABASV010000012.1"/>
</dbReference>